<dbReference type="Ensembl" id="ENSOART00020059651.1">
    <property type="protein sequence ID" value="ENSOARP00020034968.1"/>
    <property type="gene ID" value="ENSOARG00020035725.1"/>
</dbReference>
<organism evidence="1">
    <name type="scientific">Ovis aries</name>
    <name type="common">Sheep</name>
    <dbReference type="NCBI Taxonomy" id="9940"/>
    <lineage>
        <taxon>Eukaryota</taxon>
        <taxon>Metazoa</taxon>
        <taxon>Chordata</taxon>
        <taxon>Craniata</taxon>
        <taxon>Vertebrata</taxon>
        <taxon>Euteleostomi</taxon>
        <taxon>Mammalia</taxon>
        <taxon>Eutheria</taxon>
        <taxon>Laurasiatheria</taxon>
        <taxon>Artiodactyla</taxon>
        <taxon>Ruminantia</taxon>
        <taxon>Pecora</taxon>
        <taxon>Bovidae</taxon>
        <taxon>Caprinae</taxon>
        <taxon>Ovis</taxon>
    </lineage>
</organism>
<name>A0AC11CU31_SHEEP</name>
<evidence type="ECO:0000313" key="1">
    <source>
        <dbReference type="Ensembl" id="ENSOARP00020034968.1"/>
    </source>
</evidence>
<reference evidence="1" key="1">
    <citation type="submission" date="2020-11" db="EMBL/GenBank/DDBJ databases">
        <authorList>
            <person name="Davenport K.M."/>
            <person name="Bickhart D.M."/>
            <person name="Smith T.P.L."/>
            <person name="Murdoch B.M."/>
            <person name="Rosen B.D."/>
        </authorList>
    </citation>
    <scope>NUCLEOTIDE SEQUENCE [LARGE SCALE GENOMIC DNA]</scope>
    <source>
        <strain evidence="1">OAR_USU_Benz2616</strain>
    </source>
</reference>
<accession>A0AC11CU31</accession>
<reference evidence="1" key="2">
    <citation type="submission" date="2025-08" db="UniProtKB">
        <authorList>
            <consortium name="Ensembl"/>
        </authorList>
    </citation>
    <scope>IDENTIFICATION</scope>
</reference>
<proteinExistence type="predicted"/>
<sequence>MPSSHPIFCHPLLLLSSIFPSIRVFSSESVLHIRWPKYWSFSFSSSPSNEYSGLISFGIDWFDFLAVQGTLESLLQHHSSKASVLRYSAFFMVQLSHPYMTTRKTIALIRQTFAGKVMSLLFNMLSRLVILFLPRIKCLLISWLQSPPAVFLEPPPDTPK</sequence>
<reference evidence="1" key="3">
    <citation type="submission" date="2025-09" db="UniProtKB">
        <authorList>
            <consortium name="Ensembl"/>
        </authorList>
    </citation>
    <scope>IDENTIFICATION</scope>
</reference>
<protein>
    <submittedName>
        <fullName evidence="1">Uncharacterized protein</fullName>
    </submittedName>
</protein>